<dbReference type="Proteomes" id="UP001163603">
    <property type="component" value="Chromosome 12"/>
</dbReference>
<gene>
    <name evidence="1" type="ORF">Pint_10600</name>
</gene>
<name>A0ACC0XKT2_9ROSI</name>
<sequence length="173" mass="19349">MSVQSTHLEHKEALPNFSIFSCGYLLLVHRNTATRADAKEDIDQLVQSSSDTMSSDKAGFNEANRMNGGIDSLKAKIAELELYNQGRVIPLILSTQSSNSRSETKLLMSYKFKIMNLVTDFPLIVTYQVDTFFAVRSPLGVFLALRNICIGICNPQYTCMIEILMSEYFTVGT</sequence>
<organism evidence="1 2">
    <name type="scientific">Pistacia integerrima</name>
    <dbReference type="NCBI Taxonomy" id="434235"/>
    <lineage>
        <taxon>Eukaryota</taxon>
        <taxon>Viridiplantae</taxon>
        <taxon>Streptophyta</taxon>
        <taxon>Embryophyta</taxon>
        <taxon>Tracheophyta</taxon>
        <taxon>Spermatophyta</taxon>
        <taxon>Magnoliopsida</taxon>
        <taxon>eudicotyledons</taxon>
        <taxon>Gunneridae</taxon>
        <taxon>Pentapetalae</taxon>
        <taxon>rosids</taxon>
        <taxon>malvids</taxon>
        <taxon>Sapindales</taxon>
        <taxon>Anacardiaceae</taxon>
        <taxon>Pistacia</taxon>
    </lineage>
</organism>
<keyword evidence="2" id="KW-1185">Reference proteome</keyword>
<comment type="caution">
    <text evidence="1">The sequence shown here is derived from an EMBL/GenBank/DDBJ whole genome shotgun (WGS) entry which is preliminary data.</text>
</comment>
<evidence type="ECO:0000313" key="1">
    <source>
        <dbReference type="EMBL" id="KAJ0018090.1"/>
    </source>
</evidence>
<reference evidence="2" key="1">
    <citation type="journal article" date="2023" name="G3 (Bethesda)">
        <title>Genome assembly and association tests identify interacting loci associated with vigor, precocity, and sex in interspecific pistachio rootstocks.</title>
        <authorList>
            <person name="Palmer W."/>
            <person name="Jacygrad E."/>
            <person name="Sagayaradj S."/>
            <person name="Cavanaugh K."/>
            <person name="Han R."/>
            <person name="Bertier L."/>
            <person name="Beede B."/>
            <person name="Kafkas S."/>
            <person name="Golino D."/>
            <person name="Preece J."/>
            <person name="Michelmore R."/>
        </authorList>
    </citation>
    <scope>NUCLEOTIDE SEQUENCE [LARGE SCALE GENOMIC DNA]</scope>
</reference>
<proteinExistence type="predicted"/>
<protein>
    <submittedName>
        <fullName evidence="1">Uncharacterized protein</fullName>
    </submittedName>
</protein>
<accession>A0ACC0XKT2</accession>
<evidence type="ECO:0000313" key="2">
    <source>
        <dbReference type="Proteomes" id="UP001163603"/>
    </source>
</evidence>
<dbReference type="EMBL" id="CM047747">
    <property type="protein sequence ID" value="KAJ0018090.1"/>
    <property type="molecule type" value="Genomic_DNA"/>
</dbReference>